<evidence type="ECO:0000256" key="5">
    <source>
        <dbReference type="SAM" id="Phobius"/>
    </source>
</evidence>
<dbReference type="EMBL" id="WIXE01009341">
    <property type="protein sequence ID" value="KAK5978534.1"/>
    <property type="molecule type" value="Genomic_DNA"/>
</dbReference>
<dbReference type="PANTHER" id="PTHR12778">
    <property type="entry name" value="SOLUTE CARRIER FAMILY 33 ACETYL-COA TRANSPORTER -RELATED"/>
    <property type="match status" value="1"/>
</dbReference>
<feature type="transmembrane region" description="Helical" evidence="5">
    <location>
        <begin position="121"/>
        <end position="145"/>
    </location>
</feature>
<evidence type="ECO:0000313" key="7">
    <source>
        <dbReference type="Proteomes" id="UP001331761"/>
    </source>
</evidence>
<sequence>MPNCLANLYNYVFASHRCLTTCSVLYSTFINGCVPVSAQFIAMANRVRRRNHGQLLTSEDVMANEPDFSSADAGPHAPMYYHATDKYDKEERLIHKDISVDSSGSWFSRTRESLRGDISSICLLLFLYLLQGVPLGLIAAIPLLLQSKHVSYGQQAIFSFAYWPFRSDIEDNISRITLQSSSHRFPLPAFVRDVFPARSDPIKEPSNT</sequence>
<evidence type="ECO:0000256" key="4">
    <source>
        <dbReference type="ARBA" id="ARBA00023136"/>
    </source>
</evidence>
<keyword evidence="3 5" id="KW-1133">Transmembrane helix</keyword>
<accession>A0AAN8FKS8</accession>
<dbReference type="GO" id="GO:0035348">
    <property type="term" value="P:acetyl-CoA transmembrane transport"/>
    <property type="evidence" value="ECO:0007669"/>
    <property type="project" value="InterPro"/>
</dbReference>
<evidence type="ECO:0000256" key="3">
    <source>
        <dbReference type="ARBA" id="ARBA00022989"/>
    </source>
</evidence>
<dbReference type="AlphaFoldDB" id="A0AAN8FKS8"/>
<organism evidence="6 7">
    <name type="scientific">Trichostrongylus colubriformis</name>
    <name type="common">Black scour worm</name>
    <dbReference type="NCBI Taxonomy" id="6319"/>
    <lineage>
        <taxon>Eukaryota</taxon>
        <taxon>Metazoa</taxon>
        <taxon>Ecdysozoa</taxon>
        <taxon>Nematoda</taxon>
        <taxon>Chromadorea</taxon>
        <taxon>Rhabditida</taxon>
        <taxon>Rhabditina</taxon>
        <taxon>Rhabditomorpha</taxon>
        <taxon>Strongyloidea</taxon>
        <taxon>Trichostrongylidae</taxon>
        <taxon>Trichostrongylus</taxon>
    </lineage>
</organism>
<evidence type="ECO:0000256" key="2">
    <source>
        <dbReference type="ARBA" id="ARBA00022692"/>
    </source>
</evidence>
<protein>
    <submittedName>
        <fullName evidence="6">Uncharacterized protein</fullName>
    </submittedName>
</protein>
<reference evidence="6 7" key="1">
    <citation type="submission" date="2019-10" db="EMBL/GenBank/DDBJ databases">
        <title>Assembly and Annotation for the nematode Trichostrongylus colubriformis.</title>
        <authorList>
            <person name="Martin J."/>
        </authorList>
    </citation>
    <scope>NUCLEOTIDE SEQUENCE [LARGE SCALE GENOMIC DNA]</scope>
    <source>
        <strain evidence="6">G859</strain>
        <tissue evidence="6">Whole worm</tissue>
    </source>
</reference>
<proteinExistence type="predicted"/>
<dbReference type="Proteomes" id="UP001331761">
    <property type="component" value="Unassembled WGS sequence"/>
</dbReference>
<dbReference type="PANTHER" id="PTHR12778:SF9">
    <property type="entry name" value="ACETYL-COENZYME A TRANSPORTER 1"/>
    <property type="match status" value="1"/>
</dbReference>
<dbReference type="GO" id="GO:0016020">
    <property type="term" value="C:membrane"/>
    <property type="evidence" value="ECO:0007669"/>
    <property type="project" value="UniProtKB-SubCell"/>
</dbReference>
<evidence type="ECO:0000256" key="1">
    <source>
        <dbReference type="ARBA" id="ARBA00004141"/>
    </source>
</evidence>
<gene>
    <name evidence="6" type="ORF">GCK32_006219</name>
</gene>
<comment type="subcellular location">
    <subcellularLocation>
        <location evidence="1">Membrane</location>
        <topology evidence="1">Multi-pass membrane protein</topology>
    </subcellularLocation>
</comment>
<name>A0AAN8FKS8_TRICO</name>
<comment type="caution">
    <text evidence="6">The sequence shown here is derived from an EMBL/GenBank/DDBJ whole genome shotgun (WGS) entry which is preliminary data.</text>
</comment>
<dbReference type="InterPro" id="IPR004752">
    <property type="entry name" value="AmpG_permease/AT-1"/>
</dbReference>
<dbReference type="GO" id="GO:0008521">
    <property type="term" value="F:acetyl-CoA transmembrane transporter activity"/>
    <property type="evidence" value="ECO:0007669"/>
    <property type="project" value="InterPro"/>
</dbReference>
<keyword evidence="4 5" id="KW-0472">Membrane</keyword>
<dbReference type="Pfam" id="PF13000">
    <property type="entry name" value="Acatn"/>
    <property type="match status" value="1"/>
</dbReference>
<keyword evidence="7" id="KW-1185">Reference proteome</keyword>
<dbReference type="InterPro" id="IPR024371">
    <property type="entry name" value="AcetylCoA_trans_1-like"/>
</dbReference>
<keyword evidence="2 5" id="KW-0812">Transmembrane</keyword>
<evidence type="ECO:0000313" key="6">
    <source>
        <dbReference type="EMBL" id="KAK5978534.1"/>
    </source>
</evidence>